<name>A0A232F0H1_9HYME</name>
<evidence type="ECO:0000313" key="2">
    <source>
        <dbReference type="Proteomes" id="UP000215335"/>
    </source>
</evidence>
<sequence>MCFNLLYVICLKAKFLYNVLIVFTNLNLKSNLGQIFITKRQRNIKFCILKVVSDTLKRKLKNLVNLENQKLFSNTNERR</sequence>
<proteinExistence type="predicted"/>
<comment type="caution">
    <text evidence="1">The sequence shown here is derived from an EMBL/GenBank/DDBJ whole genome shotgun (WGS) entry which is preliminary data.</text>
</comment>
<evidence type="ECO:0000313" key="1">
    <source>
        <dbReference type="EMBL" id="OXU24070.1"/>
    </source>
</evidence>
<keyword evidence="2" id="KW-1185">Reference proteome</keyword>
<gene>
    <name evidence="1" type="ORF">TSAR_010238</name>
</gene>
<organism evidence="1 2">
    <name type="scientific">Trichomalopsis sarcophagae</name>
    <dbReference type="NCBI Taxonomy" id="543379"/>
    <lineage>
        <taxon>Eukaryota</taxon>
        <taxon>Metazoa</taxon>
        <taxon>Ecdysozoa</taxon>
        <taxon>Arthropoda</taxon>
        <taxon>Hexapoda</taxon>
        <taxon>Insecta</taxon>
        <taxon>Pterygota</taxon>
        <taxon>Neoptera</taxon>
        <taxon>Endopterygota</taxon>
        <taxon>Hymenoptera</taxon>
        <taxon>Apocrita</taxon>
        <taxon>Proctotrupomorpha</taxon>
        <taxon>Chalcidoidea</taxon>
        <taxon>Pteromalidae</taxon>
        <taxon>Pteromalinae</taxon>
        <taxon>Trichomalopsis</taxon>
    </lineage>
</organism>
<dbReference type="AlphaFoldDB" id="A0A232F0H1"/>
<protein>
    <submittedName>
        <fullName evidence="1">Uncharacterized protein</fullName>
    </submittedName>
</protein>
<accession>A0A232F0H1</accession>
<dbReference type="Proteomes" id="UP000215335">
    <property type="component" value="Unassembled WGS sequence"/>
</dbReference>
<dbReference type="EMBL" id="NNAY01001410">
    <property type="protein sequence ID" value="OXU24070.1"/>
    <property type="molecule type" value="Genomic_DNA"/>
</dbReference>
<reference evidence="1 2" key="1">
    <citation type="journal article" date="2017" name="Curr. Biol.">
        <title>The Evolution of Venom by Co-option of Single-Copy Genes.</title>
        <authorList>
            <person name="Martinson E.O."/>
            <person name="Mrinalini"/>
            <person name="Kelkar Y.D."/>
            <person name="Chang C.H."/>
            <person name="Werren J.H."/>
        </authorList>
    </citation>
    <scope>NUCLEOTIDE SEQUENCE [LARGE SCALE GENOMIC DNA]</scope>
    <source>
        <strain evidence="1 2">Alberta</strain>
        <tissue evidence="1">Whole body</tissue>
    </source>
</reference>